<reference evidence="1" key="2">
    <citation type="submission" date="2020-11" db="EMBL/GenBank/DDBJ databases">
        <title>Whole genome sequencing of Colletotrichum sp.</title>
        <authorList>
            <person name="Li H."/>
        </authorList>
    </citation>
    <scope>NUCLEOTIDE SEQUENCE</scope>
    <source>
        <strain evidence="1">CkLH20</strain>
    </source>
</reference>
<accession>A0A9P6LP46</accession>
<dbReference type="EMBL" id="JAATWM020000005">
    <property type="protein sequence ID" value="KAF9880410.1"/>
    <property type="molecule type" value="Genomic_DNA"/>
</dbReference>
<proteinExistence type="predicted"/>
<keyword evidence="2" id="KW-1185">Reference proteome</keyword>
<name>A0A9P6LP46_9PEZI</name>
<protein>
    <submittedName>
        <fullName evidence="1">Uncharacterized protein</fullName>
    </submittedName>
</protein>
<dbReference type="GeneID" id="62158157"/>
<gene>
    <name evidence="1" type="ORF">CkaCkLH20_02364</name>
</gene>
<dbReference type="OrthoDB" id="423576at2759"/>
<comment type="caution">
    <text evidence="1">The sequence shown here is derived from an EMBL/GenBank/DDBJ whole genome shotgun (WGS) entry which is preliminary data.</text>
</comment>
<evidence type="ECO:0000313" key="2">
    <source>
        <dbReference type="Proteomes" id="UP000781932"/>
    </source>
</evidence>
<sequence>MQISQASILKSLQGVAEVTKSPQEDIGPIEQLFKSQGITAKDGFPFDKWQRIIQETLEESDETKFHIASLALSVSFLRETCRQEQQASPQDLDRIWTIVHKALTSKNLSPSLFTANRSAQGLLAVPLCSLLRDGNIDELFRLHVWMPNDKRANPDFAIHSHQPFAQSWILAGKGVDHAYQVDPVDNVDKATHAGYALAWNDGKGQNADYKTHQSYSVVQNTGKLFNAAETSTEKHVRNDTYSIAAAAFHTSEVEPGQLHATLFFFDAHRGFVKDAGVLGPRDGESYQQSRDPAGITPAELAEAVEAERVEEAKRVEELS</sequence>
<organism evidence="1 2">
    <name type="scientific">Colletotrichum karsti</name>
    <dbReference type="NCBI Taxonomy" id="1095194"/>
    <lineage>
        <taxon>Eukaryota</taxon>
        <taxon>Fungi</taxon>
        <taxon>Dikarya</taxon>
        <taxon>Ascomycota</taxon>
        <taxon>Pezizomycotina</taxon>
        <taxon>Sordariomycetes</taxon>
        <taxon>Hypocreomycetidae</taxon>
        <taxon>Glomerellales</taxon>
        <taxon>Glomerellaceae</taxon>
        <taxon>Colletotrichum</taxon>
        <taxon>Colletotrichum boninense species complex</taxon>
    </lineage>
</organism>
<dbReference type="RefSeq" id="XP_038749871.1">
    <property type="nucleotide sequence ID" value="XM_038885083.1"/>
</dbReference>
<dbReference type="Proteomes" id="UP000781932">
    <property type="component" value="Unassembled WGS sequence"/>
</dbReference>
<evidence type="ECO:0000313" key="1">
    <source>
        <dbReference type="EMBL" id="KAF9880410.1"/>
    </source>
</evidence>
<reference evidence="1" key="1">
    <citation type="submission" date="2020-03" db="EMBL/GenBank/DDBJ databases">
        <authorList>
            <person name="He L."/>
        </authorList>
    </citation>
    <scope>NUCLEOTIDE SEQUENCE</scope>
    <source>
        <strain evidence="1">CkLH20</strain>
    </source>
</reference>
<dbReference type="AlphaFoldDB" id="A0A9P6LP46"/>